<dbReference type="Pfam" id="PF00295">
    <property type="entry name" value="Glyco_hydro_28"/>
    <property type="match status" value="1"/>
</dbReference>
<keyword evidence="3 9" id="KW-0378">Hydrolase</keyword>
<keyword evidence="2" id="KW-0677">Repeat</keyword>
<evidence type="ECO:0000313" key="11">
    <source>
        <dbReference type="Proteomes" id="UP001597361"/>
    </source>
</evidence>
<comment type="function">
    <text evidence="8">Pectinolytic enzyme involved in the degradation of xylogalacturonan (xga), a galacturonan backbone heavily substituted with xylose, and which is one important component of the hairy regions of pectin. Activity requires a galacturonic acid backbone substituted with xylose.</text>
</comment>
<keyword evidence="5" id="KW-0119">Carbohydrate metabolism</keyword>
<organism evidence="10 11">
    <name type="scientific">Belliella marina</name>
    <dbReference type="NCBI Taxonomy" id="1644146"/>
    <lineage>
        <taxon>Bacteria</taxon>
        <taxon>Pseudomonadati</taxon>
        <taxon>Bacteroidota</taxon>
        <taxon>Cytophagia</taxon>
        <taxon>Cytophagales</taxon>
        <taxon>Cyclobacteriaceae</taxon>
        <taxon>Belliella</taxon>
    </lineage>
</organism>
<evidence type="ECO:0000256" key="4">
    <source>
        <dbReference type="ARBA" id="ARBA00023180"/>
    </source>
</evidence>
<name>A0ABW4VMQ1_9BACT</name>
<evidence type="ECO:0000256" key="8">
    <source>
        <dbReference type="ARBA" id="ARBA00037278"/>
    </source>
</evidence>
<comment type="caution">
    <text evidence="10">The sequence shown here is derived from an EMBL/GenBank/DDBJ whole genome shotgun (WGS) entry which is preliminary data.</text>
</comment>
<comment type="similarity">
    <text evidence="1 9">Belongs to the glycosyl hydrolase 28 family.</text>
</comment>
<dbReference type="Proteomes" id="UP001597361">
    <property type="component" value="Unassembled WGS sequence"/>
</dbReference>
<keyword evidence="4" id="KW-0325">Glycoprotein</keyword>
<evidence type="ECO:0000256" key="3">
    <source>
        <dbReference type="ARBA" id="ARBA00022801"/>
    </source>
</evidence>
<evidence type="ECO:0000313" key="10">
    <source>
        <dbReference type="EMBL" id="MFD2034767.1"/>
    </source>
</evidence>
<proteinExistence type="inferred from homology"/>
<evidence type="ECO:0000256" key="5">
    <source>
        <dbReference type="ARBA" id="ARBA00023277"/>
    </source>
</evidence>
<dbReference type="GO" id="GO:0016787">
    <property type="term" value="F:hydrolase activity"/>
    <property type="evidence" value="ECO:0007669"/>
    <property type="project" value="UniProtKB-KW"/>
</dbReference>
<dbReference type="InterPro" id="IPR000743">
    <property type="entry name" value="Glyco_hydro_28"/>
</dbReference>
<evidence type="ECO:0000256" key="7">
    <source>
        <dbReference type="ARBA" id="ARBA00023326"/>
    </source>
</evidence>
<evidence type="ECO:0000256" key="9">
    <source>
        <dbReference type="RuleBase" id="RU361169"/>
    </source>
</evidence>
<sequence>MNIGRILCIAIVLLIGLSINGIFAQDIKDSLVVYEVPKALFYSMHNDDFTVQVRNPGGRWESLYEYNVKVDMDTESNASMVYFDFSGTVELKIRKNNGNVGKVAVRPLSYGITPEVNENMIYLTLDRPRNISIEVDGDRLHNLHLFAQPIEESRPDPNDPNVIYFGPGVHEAPDKPGNVFQIKSGQTVYIHGSAAIKGKLLCDKVKDVRIIGRGMILQSERGVEIRHSENVEIDGVHIVNPKHYSVFGGESKGLKIRNITSFSCGPWTDGIDLMSCSDVEIDGVFMRNSDDCIAIYAHRWDFYGDAKNYKITNSTLWADVAHPTNIGAHGNTEHEGDTIENIIFSNIDILEHDEDDPCCKGAMAIIAADNNLVRNVTYENIRIEDIQEGRLFDLRVLNDPKYNTKSGRSIENIHFKNITYNGLDILPSQIIGFDEDRNVNGVTFDNVRINGEKITNAEQGDIIIGEYVKNIKFKK</sequence>
<dbReference type="InterPro" id="IPR011050">
    <property type="entry name" value="Pectin_lyase_fold/virulence"/>
</dbReference>
<evidence type="ECO:0000256" key="1">
    <source>
        <dbReference type="ARBA" id="ARBA00008834"/>
    </source>
</evidence>
<dbReference type="PANTHER" id="PTHR31736:SF9">
    <property type="entry name" value="ENDO-XYLOGALACTURONAN HYDROLASE A-RELATED"/>
    <property type="match status" value="1"/>
</dbReference>
<reference evidence="11" key="1">
    <citation type="journal article" date="2019" name="Int. J. Syst. Evol. Microbiol.">
        <title>The Global Catalogue of Microorganisms (GCM) 10K type strain sequencing project: providing services to taxonomists for standard genome sequencing and annotation.</title>
        <authorList>
            <consortium name="The Broad Institute Genomics Platform"/>
            <consortium name="The Broad Institute Genome Sequencing Center for Infectious Disease"/>
            <person name="Wu L."/>
            <person name="Ma J."/>
        </authorList>
    </citation>
    <scope>NUCLEOTIDE SEQUENCE [LARGE SCALE GENOMIC DNA]</scope>
    <source>
        <strain evidence="11">CGMCC 1.15180</strain>
    </source>
</reference>
<protein>
    <submittedName>
        <fullName evidence="10">Glycosyl hydrolase family 28 protein</fullName>
    </submittedName>
</protein>
<evidence type="ECO:0000256" key="6">
    <source>
        <dbReference type="ARBA" id="ARBA00023295"/>
    </source>
</evidence>
<dbReference type="PANTHER" id="PTHR31736">
    <property type="match status" value="1"/>
</dbReference>
<keyword evidence="7" id="KW-0624">Polysaccharide degradation</keyword>
<dbReference type="Gene3D" id="2.160.20.10">
    <property type="entry name" value="Single-stranded right-handed beta-helix, Pectin lyase-like"/>
    <property type="match status" value="1"/>
</dbReference>
<dbReference type="SUPFAM" id="SSF51126">
    <property type="entry name" value="Pectin lyase-like"/>
    <property type="match status" value="1"/>
</dbReference>
<evidence type="ECO:0000256" key="2">
    <source>
        <dbReference type="ARBA" id="ARBA00022737"/>
    </source>
</evidence>
<keyword evidence="11" id="KW-1185">Reference proteome</keyword>
<gene>
    <name evidence="10" type="ORF">ACFSKL_08205</name>
</gene>
<accession>A0ABW4VMQ1</accession>
<keyword evidence="6 9" id="KW-0326">Glycosidase</keyword>
<dbReference type="InterPro" id="IPR012334">
    <property type="entry name" value="Pectin_lyas_fold"/>
</dbReference>
<dbReference type="EMBL" id="JBHUHR010000022">
    <property type="protein sequence ID" value="MFD2034767.1"/>
    <property type="molecule type" value="Genomic_DNA"/>
</dbReference>
<dbReference type="RefSeq" id="WP_376885215.1">
    <property type="nucleotide sequence ID" value="NZ_JBHUHR010000022.1"/>
</dbReference>